<dbReference type="SUPFAM" id="SSF54001">
    <property type="entry name" value="Cysteine proteinases"/>
    <property type="match status" value="1"/>
</dbReference>
<dbReference type="Proteomes" id="UP001220377">
    <property type="component" value="Chromosome"/>
</dbReference>
<protein>
    <submittedName>
        <fullName evidence="7">NlpC/P60 family protein</fullName>
    </submittedName>
</protein>
<name>A0ABY7WT34_9LACO</name>
<dbReference type="InterPro" id="IPR038765">
    <property type="entry name" value="Papain-like_cys_pep_sf"/>
</dbReference>
<dbReference type="InterPro" id="IPR002477">
    <property type="entry name" value="Peptidoglycan-bd-like"/>
</dbReference>
<feature type="signal peptide" evidence="5">
    <location>
        <begin position="1"/>
        <end position="28"/>
    </location>
</feature>
<proteinExistence type="inferred from homology"/>
<keyword evidence="4" id="KW-0788">Thiol protease</keyword>
<dbReference type="Pfam" id="PF00877">
    <property type="entry name" value="NLPC_P60"/>
    <property type="match status" value="1"/>
</dbReference>
<dbReference type="SUPFAM" id="SSF47090">
    <property type="entry name" value="PGBD-like"/>
    <property type="match status" value="1"/>
</dbReference>
<evidence type="ECO:0000256" key="3">
    <source>
        <dbReference type="ARBA" id="ARBA00022801"/>
    </source>
</evidence>
<evidence type="ECO:0000256" key="5">
    <source>
        <dbReference type="SAM" id="SignalP"/>
    </source>
</evidence>
<dbReference type="PANTHER" id="PTHR47359">
    <property type="entry name" value="PEPTIDOGLYCAN DL-ENDOPEPTIDASE CWLO"/>
    <property type="match status" value="1"/>
</dbReference>
<dbReference type="InterPro" id="IPR024968">
    <property type="entry name" value="SlpA_C_lactobacillus"/>
</dbReference>
<feature type="domain" description="NlpC/P60" evidence="6">
    <location>
        <begin position="401"/>
        <end position="538"/>
    </location>
</feature>
<organism evidence="7 8">
    <name type="scientific">Lacticaseibacillus pabuli</name>
    <dbReference type="NCBI Taxonomy" id="3025672"/>
    <lineage>
        <taxon>Bacteria</taxon>
        <taxon>Bacillati</taxon>
        <taxon>Bacillota</taxon>
        <taxon>Bacilli</taxon>
        <taxon>Lactobacillales</taxon>
        <taxon>Lactobacillaceae</taxon>
        <taxon>Lacticaseibacillus</taxon>
    </lineage>
</organism>
<dbReference type="Gene3D" id="1.10.101.10">
    <property type="entry name" value="PGBD-like superfamily/PGBD"/>
    <property type="match status" value="1"/>
</dbReference>
<evidence type="ECO:0000256" key="4">
    <source>
        <dbReference type="ARBA" id="ARBA00022807"/>
    </source>
</evidence>
<evidence type="ECO:0000313" key="7">
    <source>
        <dbReference type="EMBL" id="WDF83328.1"/>
    </source>
</evidence>
<evidence type="ECO:0000259" key="6">
    <source>
        <dbReference type="PROSITE" id="PS51935"/>
    </source>
</evidence>
<keyword evidence="5" id="KW-0732">Signal</keyword>
<dbReference type="InterPro" id="IPR000064">
    <property type="entry name" value="NLP_P60_dom"/>
</dbReference>
<dbReference type="EMBL" id="CP117884">
    <property type="protein sequence ID" value="WDF83328.1"/>
    <property type="molecule type" value="Genomic_DNA"/>
</dbReference>
<dbReference type="PANTHER" id="PTHR47359:SF3">
    <property type="entry name" value="NLP_P60 DOMAIN-CONTAINING PROTEIN-RELATED"/>
    <property type="match status" value="1"/>
</dbReference>
<evidence type="ECO:0000313" key="8">
    <source>
        <dbReference type="Proteomes" id="UP001220377"/>
    </source>
</evidence>
<keyword evidence="8" id="KW-1185">Reference proteome</keyword>
<reference evidence="7 8" key="1">
    <citation type="submission" date="2023-02" db="EMBL/GenBank/DDBJ databases">
        <title>Genome sequence of Lacticaseibacillus sp. KACC 23028.</title>
        <authorList>
            <person name="Kim S."/>
            <person name="Heo J."/>
            <person name="Kwon S.-W."/>
        </authorList>
    </citation>
    <scope>NUCLEOTIDE SEQUENCE [LARGE SCALE GENOMIC DNA]</scope>
    <source>
        <strain evidence="7 8">KACC 23028</strain>
    </source>
</reference>
<sequence length="539" mass="58368">MKRTKLLITAALAVGMTLGSLNVLNVRADNGDASANAVSTITNASPIQAVSGEVQVAADSAQIVSSYQSGASVVRTLTKGSTLAYTGVTQYNGQTWYQVGSDQWINAAGLSQVGNTTPTPAKPAAKPATKAPVAKPAVKKPVAKPAAPKYQTYRTTVYVAYVPGYGVRTASKPGAATTGKMLKNGSAWKTFAATSVNGTMWYELGTNVWVPSTYMSRTTSYASTNHGTNVKRNVIRVGSKGAYVFNNALGTTGKRLKAGTYWKYFAQKVAGNKMWYEVSANQWVHSAAVSEAVPYQNPSNLFQVSYSKIKPAGQVGYNLGYNYEGVKTWLVLGRLGMSQHRANMTGAAVNAVARFQRSHGLRATGVVDVNTWVKMGFKKAEWYNIDAYTQPLRAQWYNTRSEHIEAMIKAAYQYVGKPYIVGASSSPYYGTDCSGLVTQALYAAGISPLPVSSIQHAHPGNEWNCRPLAASGRFKTVSYANRQRGDLIFYTNPSDGRVWHVAIYLGGNRVIESWPPRVMVASLKNGQRSYITRVARVFN</sequence>
<keyword evidence="3" id="KW-0378">Hydrolase</keyword>
<dbReference type="PROSITE" id="PS51935">
    <property type="entry name" value="NLPC_P60"/>
    <property type="match status" value="1"/>
</dbReference>
<dbReference type="Gene3D" id="3.90.1720.10">
    <property type="entry name" value="endopeptidase domain like (from Nostoc punctiforme)"/>
    <property type="match status" value="1"/>
</dbReference>
<dbReference type="Pfam" id="PF01471">
    <property type="entry name" value="PG_binding_1"/>
    <property type="match status" value="1"/>
</dbReference>
<dbReference type="Pfam" id="PF03217">
    <property type="entry name" value="SlpA"/>
    <property type="match status" value="1"/>
</dbReference>
<keyword evidence="2" id="KW-0645">Protease</keyword>
<dbReference type="InterPro" id="IPR051794">
    <property type="entry name" value="PG_Endopeptidase_C40"/>
</dbReference>
<evidence type="ECO:0000256" key="1">
    <source>
        <dbReference type="ARBA" id="ARBA00007074"/>
    </source>
</evidence>
<comment type="similarity">
    <text evidence="1">Belongs to the peptidase C40 family.</text>
</comment>
<evidence type="ECO:0000256" key="2">
    <source>
        <dbReference type="ARBA" id="ARBA00022670"/>
    </source>
</evidence>
<feature type="chain" id="PRO_5045151109" evidence="5">
    <location>
        <begin position="29"/>
        <end position="539"/>
    </location>
</feature>
<dbReference type="InterPro" id="IPR036366">
    <property type="entry name" value="PGBDSf"/>
</dbReference>
<gene>
    <name evidence="7" type="ORF">PQ472_03555</name>
</gene>
<dbReference type="RefSeq" id="WP_274261405.1">
    <property type="nucleotide sequence ID" value="NZ_CP117884.1"/>
</dbReference>
<dbReference type="InterPro" id="IPR036365">
    <property type="entry name" value="PGBD-like_sf"/>
</dbReference>
<accession>A0ABY7WT34</accession>